<sequence length="79" mass="8914">MARMRKRLPKVSIVSSLRVGLGGQTMRANKSNEKTRIRNYNNPFSLSLVLYALTEQNSETGPVQSNKVFISVAHFSLQF</sequence>
<accession>A0A2P2JZK7</accession>
<dbReference type="AlphaFoldDB" id="A0A2P2JZK7"/>
<dbReference type="EMBL" id="GGEC01018424">
    <property type="protein sequence ID" value="MBW98907.1"/>
    <property type="molecule type" value="Transcribed_RNA"/>
</dbReference>
<organism evidence="1">
    <name type="scientific">Rhizophora mucronata</name>
    <name type="common">Asiatic mangrove</name>
    <dbReference type="NCBI Taxonomy" id="61149"/>
    <lineage>
        <taxon>Eukaryota</taxon>
        <taxon>Viridiplantae</taxon>
        <taxon>Streptophyta</taxon>
        <taxon>Embryophyta</taxon>
        <taxon>Tracheophyta</taxon>
        <taxon>Spermatophyta</taxon>
        <taxon>Magnoliopsida</taxon>
        <taxon>eudicotyledons</taxon>
        <taxon>Gunneridae</taxon>
        <taxon>Pentapetalae</taxon>
        <taxon>rosids</taxon>
        <taxon>fabids</taxon>
        <taxon>Malpighiales</taxon>
        <taxon>Rhizophoraceae</taxon>
        <taxon>Rhizophora</taxon>
    </lineage>
</organism>
<protein>
    <submittedName>
        <fullName evidence="1">Uncharacterized protein</fullName>
    </submittedName>
</protein>
<proteinExistence type="predicted"/>
<reference evidence="1" key="1">
    <citation type="submission" date="2018-02" db="EMBL/GenBank/DDBJ databases">
        <title>Rhizophora mucronata_Transcriptome.</title>
        <authorList>
            <person name="Meera S.P."/>
            <person name="Sreeshan A."/>
            <person name="Augustine A."/>
        </authorList>
    </citation>
    <scope>NUCLEOTIDE SEQUENCE</scope>
    <source>
        <tissue evidence="1">Leaf</tissue>
    </source>
</reference>
<evidence type="ECO:0000313" key="1">
    <source>
        <dbReference type="EMBL" id="MBW98907.1"/>
    </source>
</evidence>
<name>A0A2P2JZK7_RHIMU</name>